<dbReference type="RefSeq" id="XP_003571526.1">
    <property type="nucleotide sequence ID" value="XM_003571478.1"/>
</dbReference>
<dbReference type="GeneID" id="100826143"/>
<reference evidence="10" key="3">
    <citation type="submission" date="2018-08" db="UniProtKB">
        <authorList>
            <consortium name="EnsemblPlants"/>
        </authorList>
    </citation>
    <scope>IDENTIFICATION</scope>
    <source>
        <strain evidence="10">cv. Bd21</strain>
    </source>
</reference>
<evidence type="ECO:0000256" key="5">
    <source>
        <dbReference type="ARBA" id="ARBA00023242"/>
    </source>
</evidence>
<dbReference type="EMBL" id="CM000882">
    <property type="protein sequence ID" value="KQJ95565.1"/>
    <property type="molecule type" value="Genomic_DNA"/>
</dbReference>
<dbReference type="FunFam" id="1.10.20.10:FF:000006">
    <property type="entry name" value="Nuclear transcription factor Y subunit gamma"/>
    <property type="match status" value="1"/>
</dbReference>
<dbReference type="GO" id="GO:0000981">
    <property type="term" value="F:DNA-binding transcription factor activity, RNA polymerase II-specific"/>
    <property type="evidence" value="ECO:0000318"/>
    <property type="project" value="GO_Central"/>
</dbReference>
<dbReference type="CDD" id="cd22908">
    <property type="entry name" value="HFD_NFYC-like"/>
    <property type="match status" value="1"/>
</dbReference>
<evidence type="ECO:0000256" key="6">
    <source>
        <dbReference type="ARBA" id="ARBA00038129"/>
    </source>
</evidence>
<evidence type="ECO:0000259" key="8">
    <source>
        <dbReference type="Pfam" id="PF00808"/>
    </source>
</evidence>
<evidence type="ECO:0000256" key="7">
    <source>
        <dbReference type="SAM" id="MobiDB-lite"/>
    </source>
</evidence>
<dbReference type="AlphaFoldDB" id="I1I1W5"/>
<evidence type="ECO:0000256" key="1">
    <source>
        <dbReference type="ARBA" id="ARBA00004123"/>
    </source>
</evidence>
<dbReference type="GO" id="GO:0006357">
    <property type="term" value="P:regulation of transcription by RNA polymerase II"/>
    <property type="evidence" value="ECO:0000318"/>
    <property type="project" value="GO_Central"/>
</dbReference>
<dbReference type="InterPro" id="IPR050568">
    <property type="entry name" value="Transcr_DNA_Rep_Reg"/>
</dbReference>
<comment type="similarity">
    <text evidence="6">Belongs to the NFYC/HAP5 subunit family.</text>
</comment>
<dbReference type="EnsemblPlants" id="KQJ95565">
    <property type="protein sequence ID" value="KQJ95565"/>
    <property type="gene ID" value="BRADI_3g17810v3"/>
</dbReference>
<comment type="subcellular location">
    <subcellularLocation>
        <location evidence="1">Nucleus</location>
    </subcellularLocation>
</comment>
<feature type="domain" description="Transcription factor CBF/NF-Y/archaeal histone" evidence="8">
    <location>
        <begin position="100"/>
        <end position="164"/>
    </location>
</feature>
<dbReference type="STRING" id="15368.I1I1W5"/>
<dbReference type="OrthoDB" id="1272441at2759"/>
<dbReference type="KEGG" id="bdi:100826143"/>
<dbReference type="GO" id="GO:0003677">
    <property type="term" value="F:DNA binding"/>
    <property type="evidence" value="ECO:0007669"/>
    <property type="project" value="UniProtKB-KW"/>
</dbReference>
<keyword evidence="2" id="KW-0805">Transcription regulation</keyword>
<dbReference type="Gramene" id="KQJ95565">
    <property type="protein sequence ID" value="KQJ95565"/>
    <property type="gene ID" value="BRADI_3g17810v3"/>
</dbReference>
<keyword evidence="4" id="KW-0804">Transcription</keyword>
<reference evidence="9" key="2">
    <citation type="submission" date="2017-06" db="EMBL/GenBank/DDBJ databases">
        <title>WGS assembly of Brachypodium distachyon.</title>
        <authorList>
            <consortium name="The International Brachypodium Initiative"/>
            <person name="Lucas S."/>
            <person name="Harmon-Smith M."/>
            <person name="Lail K."/>
            <person name="Tice H."/>
            <person name="Grimwood J."/>
            <person name="Bruce D."/>
            <person name="Barry K."/>
            <person name="Shu S."/>
            <person name="Lindquist E."/>
            <person name="Wang M."/>
            <person name="Pitluck S."/>
            <person name="Vogel J.P."/>
            <person name="Garvin D.F."/>
            <person name="Mockler T.C."/>
            <person name="Schmutz J."/>
            <person name="Rokhsar D."/>
            <person name="Bevan M.W."/>
        </authorList>
    </citation>
    <scope>NUCLEOTIDE SEQUENCE</scope>
    <source>
        <strain evidence="9">Bd21</strain>
    </source>
</reference>
<evidence type="ECO:0000256" key="2">
    <source>
        <dbReference type="ARBA" id="ARBA00023015"/>
    </source>
</evidence>
<protein>
    <recommendedName>
        <fullName evidence="8">Transcription factor CBF/NF-Y/archaeal histone domain-containing protein</fullName>
    </recommendedName>
</protein>
<dbReference type="Gene3D" id="1.10.20.10">
    <property type="entry name" value="Histone, subunit A"/>
    <property type="match status" value="1"/>
</dbReference>
<dbReference type="Pfam" id="PF00808">
    <property type="entry name" value="CBFD_NFYB_HMF"/>
    <property type="match status" value="1"/>
</dbReference>
<keyword evidence="3" id="KW-0238">DNA-binding</keyword>
<dbReference type="GO" id="GO:0046982">
    <property type="term" value="F:protein heterodimerization activity"/>
    <property type="evidence" value="ECO:0007669"/>
    <property type="project" value="InterPro"/>
</dbReference>
<keyword evidence="11" id="KW-1185">Reference proteome</keyword>
<name>I1I1W5_BRADI</name>
<reference evidence="9 10" key="1">
    <citation type="journal article" date="2010" name="Nature">
        <title>Genome sequencing and analysis of the model grass Brachypodium distachyon.</title>
        <authorList>
            <consortium name="International Brachypodium Initiative"/>
        </authorList>
    </citation>
    <scope>NUCLEOTIDE SEQUENCE [LARGE SCALE GENOMIC DNA]</scope>
    <source>
        <strain evidence="9 10">Bd21</strain>
    </source>
</reference>
<dbReference type="PANTHER" id="PTHR10252">
    <property type="entry name" value="HISTONE-LIKE TRANSCRIPTION FACTOR CCAAT-RELATED"/>
    <property type="match status" value="1"/>
</dbReference>
<dbReference type="HOGENOM" id="CLU_045277_0_0_1"/>
<dbReference type="InterPro" id="IPR009072">
    <property type="entry name" value="Histone-fold"/>
</dbReference>
<evidence type="ECO:0000313" key="10">
    <source>
        <dbReference type="EnsemblPlants" id="KQJ95565"/>
    </source>
</evidence>
<dbReference type="PANTHER" id="PTHR10252:SF150">
    <property type="entry name" value="OS09G0480700 PROTEIN"/>
    <property type="match status" value="1"/>
</dbReference>
<evidence type="ECO:0000256" key="3">
    <source>
        <dbReference type="ARBA" id="ARBA00023125"/>
    </source>
</evidence>
<accession>I1I1W5</accession>
<dbReference type="Proteomes" id="UP000008810">
    <property type="component" value="Chromosome 3"/>
</dbReference>
<dbReference type="GO" id="GO:0005634">
    <property type="term" value="C:nucleus"/>
    <property type="evidence" value="ECO:0000318"/>
    <property type="project" value="GO_Central"/>
</dbReference>
<evidence type="ECO:0000256" key="4">
    <source>
        <dbReference type="ARBA" id="ARBA00023163"/>
    </source>
</evidence>
<dbReference type="eggNOG" id="KOG1657">
    <property type="taxonomic scope" value="Eukaryota"/>
</dbReference>
<dbReference type="SUPFAM" id="SSF47113">
    <property type="entry name" value="Histone-fold"/>
    <property type="match status" value="1"/>
</dbReference>
<keyword evidence="5" id="KW-0539">Nucleus</keyword>
<evidence type="ECO:0000313" key="11">
    <source>
        <dbReference type="Proteomes" id="UP000008810"/>
    </source>
</evidence>
<proteinExistence type="inferred from homology"/>
<feature type="region of interest" description="Disordered" evidence="7">
    <location>
        <begin position="214"/>
        <end position="242"/>
    </location>
</feature>
<sequence length="242" mass="26248">MDGHSQPWAEADATNVNSTPVAYVAPGTVSGAAPAGAAAFPAGTVFAAGSSGGPVVYAATPLQQVRHPLQQEDQHQQKLQDFWTETLAEIEHMSEIKPHSLPLARIKKIMKASGEDIRMIASEAPGLLAKASEIFIQELTLRSWLETRDNNRRTLQKNDIGAAVSRNETFDFLVDVMQDNGVGFPSATVQTAVLGMSTFGMYYGNQQQPVPFAWLQPEHQPPPYNGEQQQQPPPPSSDGQDE</sequence>
<gene>
    <name evidence="10" type="primary">LOC100826143</name>
    <name evidence="9" type="ORF">BRADI_3g17810v3</name>
</gene>
<dbReference type="InterPro" id="IPR003958">
    <property type="entry name" value="CBFA_NFYB_domain"/>
</dbReference>
<evidence type="ECO:0000313" key="9">
    <source>
        <dbReference type="EMBL" id="KQJ95565.1"/>
    </source>
</evidence>
<organism evidence="9">
    <name type="scientific">Brachypodium distachyon</name>
    <name type="common">Purple false brome</name>
    <name type="synonym">Trachynia distachya</name>
    <dbReference type="NCBI Taxonomy" id="15368"/>
    <lineage>
        <taxon>Eukaryota</taxon>
        <taxon>Viridiplantae</taxon>
        <taxon>Streptophyta</taxon>
        <taxon>Embryophyta</taxon>
        <taxon>Tracheophyta</taxon>
        <taxon>Spermatophyta</taxon>
        <taxon>Magnoliopsida</taxon>
        <taxon>Liliopsida</taxon>
        <taxon>Poales</taxon>
        <taxon>Poaceae</taxon>
        <taxon>BOP clade</taxon>
        <taxon>Pooideae</taxon>
        <taxon>Stipodae</taxon>
        <taxon>Brachypodieae</taxon>
        <taxon>Brachypodium</taxon>
    </lineage>
</organism>